<dbReference type="PRINTS" id="PR01438">
    <property type="entry name" value="UNVRSLSTRESS"/>
</dbReference>
<evidence type="ECO:0000256" key="1">
    <source>
        <dbReference type="ARBA" id="ARBA00008791"/>
    </source>
</evidence>
<dbReference type="InterPro" id="IPR006015">
    <property type="entry name" value="Universal_stress_UspA"/>
</dbReference>
<keyword evidence="4" id="KW-1185">Reference proteome</keyword>
<name>A0ABQ3I1M5_9BACT</name>
<dbReference type="PANTHER" id="PTHR46268">
    <property type="entry name" value="STRESS RESPONSE PROTEIN NHAX"/>
    <property type="match status" value="1"/>
</dbReference>
<organism evidence="3 4">
    <name type="scientific">Roseivirga thermotolerans</name>
    <dbReference type="NCBI Taxonomy" id="1758176"/>
    <lineage>
        <taxon>Bacteria</taxon>
        <taxon>Pseudomonadati</taxon>
        <taxon>Bacteroidota</taxon>
        <taxon>Cytophagia</taxon>
        <taxon>Cytophagales</taxon>
        <taxon>Roseivirgaceae</taxon>
        <taxon>Roseivirga</taxon>
    </lineage>
</organism>
<dbReference type="EMBL" id="BNAG01000001">
    <property type="protein sequence ID" value="GHE55949.1"/>
    <property type="molecule type" value="Genomic_DNA"/>
</dbReference>
<gene>
    <name evidence="3" type="ORF">GCM10011340_08430</name>
</gene>
<protein>
    <submittedName>
        <fullName evidence="3">Universal stress protein</fullName>
    </submittedName>
</protein>
<comment type="caution">
    <text evidence="3">The sequence shown here is derived from an EMBL/GenBank/DDBJ whole genome shotgun (WGS) entry which is preliminary data.</text>
</comment>
<dbReference type="CDD" id="cd00293">
    <property type="entry name" value="USP-like"/>
    <property type="match status" value="2"/>
</dbReference>
<sequence>MQDLTKFQRMIVALDLSQMDVYLLKYASMAVKTFDIDVVYFMHVTTSLELPEEIQEKYGDLMAPIDETLEHEMNQVIEQHFVKPENCEIKNIVVAGKVTDEILKLAKVKVVDLVLLGRKEKLGGSGLNAKKIAKSISASVIFVPENPPLEMNKVMVSIDYSDHSKMAFEIGIALQKKSGAKLLSNHVYKVPTGYYKSGKSYEEFAEIMLENTKKECERFFKKMNLEGVDYDHTFALDDDPHPADKIYRTGLEEKVDLIIIGSKGRSGPASVLIGSVAEKLVEEGDDMPIMIIKMGKENMSFLEAIFRI</sequence>
<dbReference type="InterPro" id="IPR014729">
    <property type="entry name" value="Rossmann-like_a/b/a_fold"/>
</dbReference>
<accession>A0ABQ3I1M5</accession>
<dbReference type="Proteomes" id="UP000658258">
    <property type="component" value="Unassembled WGS sequence"/>
</dbReference>
<dbReference type="RefSeq" id="WP_189628930.1">
    <property type="nucleotide sequence ID" value="NZ_BNAG01000001.1"/>
</dbReference>
<dbReference type="InterPro" id="IPR006016">
    <property type="entry name" value="UspA"/>
</dbReference>
<feature type="domain" description="UspA" evidence="2">
    <location>
        <begin position="152"/>
        <end position="283"/>
    </location>
</feature>
<dbReference type="PANTHER" id="PTHR46268:SF6">
    <property type="entry name" value="UNIVERSAL STRESS PROTEIN UP12"/>
    <property type="match status" value="1"/>
</dbReference>
<comment type="similarity">
    <text evidence="1">Belongs to the universal stress protein A family.</text>
</comment>
<evidence type="ECO:0000313" key="3">
    <source>
        <dbReference type="EMBL" id="GHE55949.1"/>
    </source>
</evidence>
<feature type="domain" description="UspA" evidence="2">
    <location>
        <begin position="7"/>
        <end position="143"/>
    </location>
</feature>
<reference evidence="4" key="1">
    <citation type="journal article" date="2019" name="Int. J. Syst. Evol. Microbiol.">
        <title>The Global Catalogue of Microorganisms (GCM) 10K type strain sequencing project: providing services to taxonomists for standard genome sequencing and annotation.</title>
        <authorList>
            <consortium name="The Broad Institute Genomics Platform"/>
            <consortium name="The Broad Institute Genome Sequencing Center for Infectious Disease"/>
            <person name="Wu L."/>
            <person name="Ma J."/>
        </authorList>
    </citation>
    <scope>NUCLEOTIDE SEQUENCE [LARGE SCALE GENOMIC DNA]</scope>
    <source>
        <strain evidence="4">CGMCC 1.15111</strain>
    </source>
</reference>
<evidence type="ECO:0000259" key="2">
    <source>
        <dbReference type="Pfam" id="PF00582"/>
    </source>
</evidence>
<dbReference type="SUPFAM" id="SSF52402">
    <property type="entry name" value="Adenine nucleotide alpha hydrolases-like"/>
    <property type="match status" value="2"/>
</dbReference>
<evidence type="ECO:0000313" key="4">
    <source>
        <dbReference type="Proteomes" id="UP000658258"/>
    </source>
</evidence>
<dbReference type="Pfam" id="PF00582">
    <property type="entry name" value="Usp"/>
    <property type="match status" value="2"/>
</dbReference>
<proteinExistence type="inferred from homology"/>
<dbReference type="Gene3D" id="3.40.50.620">
    <property type="entry name" value="HUPs"/>
    <property type="match status" value="2"/>
</dbReference>